<keyword evidence="2" id="KW-1133">Transmembrane helix</keyword>
<proteinExistence type="predicted"/>
<gene>
    <name evidence="5" type="ORF">H9810_00550</name>
</gene>
<name>A0A9D2JE79_9FIRM</name>
<reference evidence="5" key="1">
    <citation type="journal article" date="2021" name="PeerJ">
        <title>Extensive microbial diversity within the chicken gut microbiome revealed by metagenomics and culture.</title>
        <authorList>
            <person name="Gilroy R."/>
            <person name="Ravi A."/>
            <person name="Getino M."/>
            <person name="Pursley I."/>
            <person name="Horton D.L."/>
            <person name="Alikhan N.F."/>
            <person name="Baker D."/>
            <person name="Gharbi K."/>
            <person name="Hall N."/>
            <person name="Watson M."/>
            <person name="Adriaenssens E.M."/>
            <person name="Foster-Nyarko E."/>
            <person name="Jarju S."/>
            <person name="Secka A."/>
            <person name="Antonio M."/>
            <person name="Oren A."/>
            <person name="Chaudhuri R.R."/>
            <person name="La Ragione R."/>
            <person name="Hildebrand F."/>
            <person name="Pallen M.J."/>
        </authorList>
    </citation>
    <scope>NUCLEOTIDE SEQUENCE</scope>
    <source>
        <strain evidence="5">3436</strain>
    </source>
</reference>
<feature type="compositionally biased region" description="Basic and acidic residues" evidence="1">
    <location>
        <begin position="265"/>
        <end position="277"/>
    </location>
</feature>
<dbReference type="InterPro" id="IPR036514">
    <property type="entry name" value="SGNH_hydro_sf"/>
</dbReference>
<evidence type="ECO:0000259" key="4">
    <source>
        <dbReference type="Pfam" id="PF18998"/>
    </source>
</evidence>
<dbReference type="InterPro" id="IPR013830">
    <property type="entry name" value="SGNH_hydro"/>
</dbReference>
<dbReference type="SUPFAM" id="SSF52266">
    <property type="entry name" value="SGNH hydrolase"/>
    <property type="match status" value="1"/>
</dbReference>
<dbReference type="InterPro" id="IPR044060">
    <property type="entry name" value="Bacterial_rp_domain"/>
</dbReference>
<evidence type="ECO:0000313" key="5">
    <source>
        <dbReference type="EMBL" id="HIZ47195.1"/>
    </source>
</evidence>
<dbReference type="Proteomes" id="UP000824031">
    <property type="component" value="Unassembled WGS sequence"/>
</dbReference>
<feature type="domain" description="Bacterial repeat" evidence="4">
    <location>
        <begin position="327"/>
        <end position="374"/>
    </location>
</feature>
<sequence length="556" mass="58902">MIRKQSHDGAGLSPVQRKACIVLALCVLAVVLSFVGAWILPQALGLSGSKDAYDPDLYPLDTSLECILGDASADDSYITQSLFVGDRAALSLQKDSRVTLNQYAGKDDLKVSSFLKESCVAFADDSNSYTIPQAVAKMKVRRVYVMVGSNDVDGSVSVDEFISDYKQLLQSINSAYSYCDIIACAIPPVAQDSDKAAETQTIIDQFNQAIALACNDMGYKYLNSPQVLKAENGYAEASYFDASTEAFNAAGANTFLEYVKSHAYQTDDRRPDTDDVPQRASEAKGGSSTPTPTATPDKLTASYAVEDKAKGTLTGDGKSGVSSLEIEGSTGTKVSVTAVAAEGYTFYKWSDGVVDATRYDVLSRDISVTAMFNDARVELTLDRGDTTIKKGESLSINATVKLGGKDYSNANVQWAVNDELEVNGGTFTFTPSDPGSYVVRAGIEINGTFSTAQITVTVQSDPTAISISGTSTITAGGSTTLNANVQNQSGDITWSCDETSWTATGNQVTFTANQEGTYHLRAKNNGAEAVFELKVSAAPTPAPTATPAPTPAEGQT</sequence>
<evidence type="ECO:0000313" key="6">
    <source>
        <dbReference type="Proteomes" id="UP000824031"/>
    </source>
</evidence>
<dbReference type="AlphaFoldDB" id="A0A9D2JE79"/>
<feature type="region of interest" description="Disordered" evidence="1">
    <location>
        <begin position="264"/>
        <end position="299"/>
    </location>
</feature>
<evidence type="ECO:0000256" key="1">
    <source>
        <dbReference type="SAM" id="MobiDB-lite"/>
    </source>
</evidence>
<feature type="domain" description="SGNH hydrolase-type esterase" evidence="3">
    <location>
        <begin position="134"/>
        <end position="239"/>
    </location>
</feature>
<evidence type="ECO:0000259" key="3">
    <source>
        <dbReference type="Pfam" id="PF13472"/>
    </source>
</evidence>
<accession>A0A9D2JE79</accession>
<dbReference type="Gene3D" id="3.40.50.1110">
    <property type="entry name" value="SGNH hydrolase"/>
    <property type="match status" value="1"/>
</dbReference>
<organism evidence="5 6">
    <name type="scientific">Candidatus Gemmiger excrementavium</name>
    <dbReference type="NCBI Taxonomy" id="2838608"/>
    <lineage>
        <taxon>Bacteria</taxon>
        <taxon>Bacillati</taxon>
        <taxon>Bacillota</taxon>
        <taxon>Clostridia</taxon>
        <taxon>Eubacteriales</taxon>
        <taxon>Gemmiger</taxon>
    </lineage>
</organism>
<keyword evidence="2" id="KW-0812">Transmembrane</keyword>
<feature type="transmembrane region" description="Helical" evidence="2">
    <location>
        <begin position="20"/>
        <end position="40"/>
    </location>
</feature>
<evidence type="ECO:0008006" key="7">
    <source>
        <dbReference type="Google" id="ProtNLM"/>
    </source>
</evidence>
<comment type="caution">
    <text evidence="5">The sequence shown here is derived from an EMBL/GenBank/DDBJ whole genome shotgun (WGS) entry which is preliminary data.</text>
</comment>
<dbReference type="Pfam" id="PF18998">
    <property type="entry name" value="Flg_new_2"/>
    <property type="match status" value="1"/>
</dbReference>
<keyword evidence="2" id="KW-0472">Membrane</keyword>
<dbReference type="EMBL" id="DXBO01000011">
    <property type="protein sequence ID" value="HIZ47195.1"/>
    <property type="molecule type" value="Genomic_DNA"/>
</dbReference>
<dbReference type="Gene3D" id="2.60.40.1080">
    <property type="match status" value="1"/>
</dbReference>
<protein>
    <recommendedName>
        <fullName evidence="7">SGNH hydrolase-type esterase domain-containing protein</fullName>
    </recommendedName>
</protein>
<evidence type="ECO:0000256" key="2">
    <source>
        <dbReference type="SAM" id="Phobius"/>
    </source>
</evidence>
<reference evidence="5" key="2">
    <citation type="submission" date="2021-04" db="EMBL/GenBank/DDBJ databases">
        <authorList>
            <person name="Gilroy R."/>
        </authorList>
    </citation>
    <scope>NUCLEOTIDE SEQUENCE</scope>
    <source>
        <strain evidence="5">3436</strain>
    </source>
</reference>
<dbReference type="Pfam" id="PF13472">
    <property type="entry name" value="Lipase_GDSL_2"/>
    <property type="match status" value="1"/>
</dbReference>